<comment type="caution">
    <text evidence="3">The sequence shown here is derived from an EMBL/GenBank/DDBJ whole genome shotgun (WGS) entry which is preliminary data.</text>
</comment>
<dbReference type="PANTHER" id="PTHR47926:SF456">
    <property type="entry name" value="PENTATRICOPEPTIDE REPEAT-CONTAINING PROTEIN ELI1, CHLOROPLASTIC"/>
    <property type="match status" value="1"/>
</dbReference>
<feature type="repeat" description="PPR" evidence="2">
    <location>
        <begin position="193"/>
        <end position="227"/>
    </location>
</feature>
<evidence type="ECO:0000313" key="4">
    <source>
        <dbReference type="Proteomes" id="UP001341840"/>
    </source>
</evidence>
<dbReference type="Proteomes" id="UP001341840">
    <property type="component" value="Unassembled WGS sequence"/>
</dbReference>
<proteinExistence type="predicted"/>
<evidence type="ECO:0000313" key="3">
    <source>
        <dbReference type="EMBL" id="MED6173947.1"/>
    </source>
</evidence>
<gene>
    <name evidence="3" type="ORF">PIB30_064461</name>
</gene>
<dbReference type="Pfam" id="PF13041">
    <property type="entry name" value="PPR_2"/>
    <property type="match status" value="2"/>
</dbReference>
<dbReference type="InterPro" id="IPR046960">
    <property type="entry name" value="PPR_At4g14850-like_plant"/>
</dbReference>
<feature type="repeat" description="PPR" evidence="2">
    <location>
        <begin position="422"/>
        <end position="456"/>
    </location>
</feature>
<dbReference type="PROSITE" id="PS51375">
    <property type="entry name" value="PPR"/>
    <property type="match status" value="5"/>
</dbReference>
<dbReference type="NCBIfam" id="TIGR00756">
    <property type="entry name" value="PPR"/>
    <property type="match status" value="6"/>
</dbReference>
<accession>A0ABU6VK56</accession>
<dbReference type="PANTHER" id="PTHR47926">
    <property type="entry name" value="PENTATRICOPEPTIDE REPEAT-CONTAINING PROTEIN"/>
    <property type="match status" value="1"/>
</dbReference>
<evidence type="ECO:0008006" key="5">
    <source>
        <dbReference type="Google" id="ProtNLM"/>
    </source>
</evidence>
<dbReference type="Pfam" id="PF20431">
    <property type="entry name" value="E_motif"/>
    <property type="match status" value="1"/>
</dbReference>
<feature type="repeat" description="PPR" evidence="2">
    <location>
        <begin position="258"/>
        <end position="292"/>
    </location>
</feature>
<keyword evidence="1" id="KW-0677">Repeat</keyword>
<dbReference type="InterPro" id="IPR046848">
    <property type="entry name" value="E_motif"/>
</dbReference>
<keyword evidence="4" id="KW-1185">Reference proteome</keyword>
<dbReference type="Gene3D" id="1.25.40.10">
    <property type="entry name" value="Tetratricopeptide repeat domain"/>
    <property type="match status" value="5"/>
</dbReference>
<protein>
    <recommendedName>
        <fullName evidence="5">Chlororespiratory reduction 4</fullName>
    </recommendedName>
</protein>
<name>A0ABU6VK56_9FABA</name>
<sequence>MLVCASSSSCSPSHQPWSSSIPTLTLLPKCTTSQHVKQLHARITTSGLIKNTSFSTKLVLTFISSPHAPLVEFARYVFFKHHATQDQHGDDPFLWNAVIRSYSHGGCDPSGALVVLCFMHENGVNLDRYSFSLALKACSQGGLLKEAMQVYGLLSKTYLCSDVFLQNCLVGLFVRCGCVEFARQVFDRMPERDTVSYNSMIDGYVKCGVVEKARELFDGMLLEERNLITWNSMIGGYVRCEDGLDLAWSMFEEMPERDLVSWNTMIGGCVKHEKMEDAQALFDEMPERDLVSWVTMIDGYAKSGNVAASRSLFDEMPRRDVISCNSMMAGYVQNGYCIEALKLFHDMRRATNMLPDDTTLLIVLTAIAQLGQVDFGIAIHRYVNDNGHSLSGKLGVALIDMYSKCGSIENAISVFESIERKCVDHWNALISGLAIHGMGEMAFEFLMEMERLSITPDDITFIGLLSACGHAGMLKEGLICFEVMQKVYNLEPKVQHYGCIVDMFSRAGKVEQAKQFIQMMPFEPNDVIWKTLISACQIHQNFSVGEPVAKQLIQLSSCSPSSYVLLSNIYASLGMWENVKRVRTEMKERNLKKVPGCSWIELEGSVHQFSVQDKTHPQVNEIYSLLNSL</sequence>
<dbReference type="InterPro" id="IPR002885">
    <property type="entry name" value="PPR_rpt"/>
</dbReference>
<dbReference type="InterPro" id="IPR011990">
    <property type="entry name" value="TPR-like_helical_dom_sf"/>
</dbReference>
<reference evidence="3 4" key="1">
    <citation type="journal article" date="2023" name="Plants (Basel)">
        <title>Bridging the Gap: Combining Genomics and Transcriptomics Approaches to Understand Stylosanthes scabra, an Orphan Legume from the Brazilian Caatinga.</title>
        <authorList>
            <person name="Ferreira-Neto J.R.C."/>
            <person name="da Silva M.D."/>
            <person name="Binneck E."/>
            <person name="de Melo N.F."/>
            <person name="da Silva R.H."/>
            <person name="de Melo A.L.T.M."/>
            <person name="Pandolfi V."/>
            <person name="Bustamante F.O."/>
            <person name="Brasileiro-Vidal A.C."/>
            <person name="Benko-Iseppon A.M."/>
        </authorList>
    </citation>
    <scope>NUCLEOTIDE SEQUENCE [LARGE SCALE GENOMIC DNA]</scope>
    <source>
        <tissue evidence="3">Leaves</tissue>
    </source>
</reference>
<dbReference type="Pfam" id="PF01535">
    <property type="entry name" value="PPR"/>
    <property type="match status" value="6"/>
</dbReference>
<dbReference type="EMBL" id="JASCZI010151663">
    <property type="protein sequence ID" value="MED6173947.1"/>
    <property type="molecule type" value="Genomic_DNA"/>
</dbReference>
<evidence type="ECO:0000256" key="1">
    <source>
        <dbReference type="ARBA" id="ARBA00022737"/>
    </source>
</evidence>
<evidence type="ECO:0000256" key="2">
    <source>
        <dbReference type="PROSITE-ProRule" id="PRU00708"/>
    </source>
</evidence>
<feature type="repeat" description="PPR" evidence="2">
    <location>
        <begin position="320"/>
        <end position="350"/>
    </location>
</feature>
<organism evidence="3 4">
    <name type="scientific">Stylosanthes scabra</name>
    <dbReference type="NCBI Taxonomy" id="79078"/>
    <lineage>
        <taxon>Eukaryota</taxon>
        <taxon>Viridiplantae</taxon>
        <taxon>Streptophyta</taxon>
        <taxon>Embryophyta</taxon>
        <taxon>Tracheophyta</taxon>
        <taxon>Spermatophyta</taxon>
        <taxon>Magnoliopsida</taxon>
        <taxon>eudicotyledons</taxon>
        <taxon>Gunneridae</taxon>
        <taxon>Pentapetalae</taxon>
        <taxon>rosids</taxon>
        <taxon>fabids</taxon>
        <taxon>Fabales</taxon>
        <taxon>Fabaceae</taxon>
        <taxon>Papilionoideae</taxon>
        <taxon>50 kb inversion clade</taxon>
        <taxon>dalbergioids sensu lato</taxon>
        <taxon>Dalbergieae</taxon>
        <taxon>Pterocarpus clade</taxon>
        <taxon>Stylosanthes</taxon>
    </lineage>
</organism>
<feature type="repeat" description="PPR" evidence="2">
    <location>
        <begin position="91"/>
        <end position="126"/>
    </location>
</feature>